<accession>A0A6G1FUQ2</accession>
<gene>
    <name evidence="1 3" type="ORF">P152DRAFT_165492</name>
</gene>
<reference evidence="1 3" key="1">
    <citation type="submission" date="2020-01" db="EMBL/GenBank/DDBJ databases">
        <authorList>
            <consortium name="DOE Joint Genome Institute"/>
            <person name="Haridas S."/>
            <person name="Albert R."/>
            <person name="Binder M."/>
            <person name="Bloem J."/>
            <person name="Labutti K."/>
            <person name="Salamov A."/>
            <person name="Andreopoulos B."/>
            <person name="Baker S.E."/>
            <person name="Barry K."/>
            <person name="Bills G."/>
            <person name="Bluhm B.H."/>
            <person name="Cannon C."/>
            <person name="Castanera R."/>
            <person name="Culley D.E."/>
            <person name="Daum C."/>
            <person name="Ezra D."/>
            <person name="Gonzalez J.B."/>
            <person name="Henrissat B."/>
            <person name="Kuo A."/>
            <person name="Liang C."/>
            <person name="Lipzen A."/>
            <person name="Lutzoni F."/>
            <person name="Magnuson J."/>
            <person name="Mondo S."/>
            <person name="Nolan M."/>
            <person name="Ohm R."/>
            <person name="Pangilinan J."/>
            <person name="Park H.-J."/>
            <person name="Ramirez L."/>
            <person name="Alfaro M."/>
            <person name="Sun H."/>
            <person name="Tritt A."/>
            <person name="Yoshinaga Y."/>
            <person name="Zwiers L.-H."/>
            <person name="Turgeon B.G."/>
            <person name="Goodwin S.B."/>
            <person name="Spatafora J.W."/>
            <person name="Crous P.W."/>
            <person name="Grigoriev I.V."/>
        </authorList>
    </citation>
    <scope>NUCLEOTIDE SEQUENCE</scope>
    <source>
        <strain evidence="1 3">CBS 781.70</strain>
    </source>
</reference>
<dbReference type="AlphaFoldDB" id="A0A6G1FUQ2"/>
<dbReference type="EMBL" id="ML975173">
    <property type="protein sequence ID" value="KAF1809428.1"/>
    <property type="molecule type" value="Genomic_DNA"/>
</dbReference>
<protein>
    <submittedName>
        <fullName evidence="1 3">Uncharacterized protein</fullName>
    </submittedName>
</protein>
<reference evidence="3" key="2">
    <citation type="submission" date="2020-04" db="EMBL/GenBank/DDBJ databases">
        <authorList>
            <consortium name="NCBI Genome Project"/>
        </authorList>
    </citation>
    <scope>NUCLEOTIDE SEQUENCE</scope>
    <source>
        <strain evidence="3">CBS 781.70</strain>
    </source>
</reference>
<sequence>MVLMILAYYAFSFPLPSLLSCTASAGTSSAGTSSAFALSFPLPLLSPSTASAETSLAFPLPLLVFAVSPSTLFVRYAPISTTPNPLLVLKNSSTFTGASSHSTATARNCLRSSEVSFRNATLRQEISSGKLEVPTANPMWSMMSVKLRQPWWKRRAPRLATADSMSSFRGKGLGSAVEGAIAGMGALEGAVGGGSD</sequence>
<dbReference type="RefSeq" id="XP_033531059.1">
    <property type="nucleotide sequence ID" value="XM_033674038.1"/>
</dbReference>
<dbReference type="Proteomes" id="UP000504638">
    <property type="component" value="Unplaced"/>
</dbReference>
<organism evidence="1">
    <name type="scientific">Eremomyces bilateralis CBS 781.70</name>
    <dbReference type="NCBI Taxonomy" id="1392243"/>
    <lineage>
        <taxon>Eukaryota</taxon>
        <taxon>Fungi</taxon>
        <taxon>Dikarya</taxon>
        <taxon>Ascomycota</taxon>
        <taxon>Pezizomycotina</taxon>
        <taxon>Dothideomycetes</taxon>
        <taxon>Dothideomycetes incertae sedis</taxon>
        <taxon>Eremomycetales</taxon>
        <taxon>Eremomycetaceae</taxon>
        <taxon>Eremomyces</taxon>
    </lineage>
</organism>
<name>A0A6G1FUQ2_9PEZI</name>
<reference evidence="3" key="3">
    <citation type="submission" date="2025-04" db="UniProtKB">
        <authorList>
            <consortium name="RefSeq"/>
        </authorList>
    </citation>
    <scope>IDENTIFICATION</scope>
    <source>
        <strain evidence="3">CBS 781.70</strain>
    </source>
</reference>
<evidence type="ECO:0000313" key="1">
    <source>
        <dbReference type="EMBL" id="KAF1809428.1"/>
    </source>
</evidence>
<proteinExistence type="predicted"/>
<evidence type="ECO:0000313" key="2">
    <source>
        <dbReference type="Proteomes" id="UP000504638"/>
    </source>
</evidence>
<keyword evidence="2" id="KW-1185">Reference proteome</keyword>
<evidence type="ECO:0000313" key="3">
    <source>
        <dbReference type="RefSeq" id="XP_033531059.1"/>
    </source>
</evidence>
<dbReference type="GeneID" id="54414608"/>